<accession>A0AAD8VSA4</accession>
<comment type="caution">
    <text evidence="2">The sequence shown here is derived from an EMBL/GenBank/DDBJ whole genome shotgun (WGS) entry which is preliminary data.</text>
</comment>
<feature type="compositionally biased region" description="Low complexity" evidence="1">
    <location>
        <begin position="157"/>
        <end position="168"/>
    </location>
</feature>
<protein>
    <submittedName>
        <fullName evidence="2">Uncharacterized protein</fullName>
    </submittedName>
</protein>
<dbReference type="AlphaFoldDB" id="A0AAD8VSA4"/>
<dbReference type="PANTHER" id="PTHR11439">
    <property type="entry name" value="GAG-POL-RELATED RETROTRANSPOSON"/>
    <property type="match status" value="1"/>
</dbReference>
<keyword evidence="3" id="KW-1185">Reference proteome</keyword>
<dbReference type="PANTHER" id="PTHR11439:SF524">
    <property type="entry name" value="RNA-DIRECTED DNA POLYMERASE, PROTEIN KINASE RLK-PELLE-DLSV FAMILY"/>
    <property type="match status" value="1"/>
</dbReference>
<evidence type="ECO:0000256" key="1">
    <source>
        <dbReference type="SAM" id="MobiDB-lite"/>
    </source>
</evidence>
<evidence type="ECO:0000313" key="2">
    <source>
        <dbReference type="EMBL" id="KAK1615996.1"/>
    </source>
</evidence>
<evidence type="ECO:0000313" key="3">
    <source>
        <dbReference type="Proteomes" id="UP001231189"/>
    </source>
</evidence>
<dbReference type="EMBL" id="JAUUTY010000006">
    <property type="protein sequence ID" value="KAK1615996.1"/>
    <property type="molecule type" value="Genomic_DNA"/>
</dbReference>
<dbReference type="CDD" id="cd09272">
    <property type="entry name" value="RNase_HI_RT_Ty1"/>
    <property type="match status" value="1"/>
</dbReference>
<dbReference type="Proteomes" id="UP001231189">
    <property type="component" value="Unassembled WGS sequence"/>
</dbReference>
<sequence>MLLMEEMQQANAAANAASTALVAQVLETRRVILRCNCEGDLNTFPGTPHRAPPTAMPATIATIDLWHQWLGHPGCHGDRLIHTIASTSSSPTYGRRLPCLHDSLPRGPDSLPRPPAACRGSVLCRDRAALFITCRASTAACRGPVFCRGRAAPHMASSSARPRAPLAPDGLSAPPPTTTRSGRLVHPVDRLDLSVVDDIIVPVPSTFHQAMQHPQWRQAMSEEHQALFDNGTWSLVPHPPCANIITDYMSLAGALQYLTLTRPDISYVVQQICLYMHAPRKPHIALVKRVLRYVRGTLDFGLHLRASSSTALTAYFDVDWAGYPDTRRSTSGHCVYYGDSLISWSSKRQPTVSRSNAEAEYRDIVGFTNYYRNFIDPFALLHLSTATMLLLYTCHTIQCSNVEPCTLRLTYTSSARRFPLVKLEFSMFLLLFSLRMS</sequence>
<proteinExistence type="predicted"/>
<name>A0AAD8VSA4_LOLMU</name>
<feature type="region of interest" description="Disordered" evidence="1">
    <location>
        <begin position="157"/>
        <end position="184"/>
    </location>
</feature>
<organism evidence="2 3">
    <name type="scientific">Lolium multiflorum</name>
    <name type="common">Italian ryegrass</name>
    <name type="synonym">Lolium perenne subsp. multiflorum</name>
    <dbReference type="NCBI Taxonomy" id="4521"/>
    <lineage>
        <taxon>Eukaryota</taxon>
        <taxon>Viridiplantae</taxon>
        <taxon>Streptophyta</taxon>
        <taxon>Embryophyta</taxon>
        <taxon>Tracheophyta</taxon>
        <taxon>Spermatophyta</taxon>
        <taxon>Magnoliopsida</taxon>
        <taxon>Liliopsida</taxon>
        <taxon>Poales</taxon>
        <taxon>Poaceae</taxon>
        <taxon>BOP clade</taxon>
        <taxon>Pooideae</taxon>
        <taxon>Poodae</taxon>
        <taxon>Poeae</taxon>
        <taxon>Poeae Chloroplast Group 2 (Poeae type)</taxon>
        <taxon>Loliodinae</taxon>
        <taxon>Loliinae</taxon>
        <taxon>Lolium</taxon>
    </lineage>
</organism>
<gene>
    <name evidence="2" type="ORF">QYE76_021513</name>
</gene>
<reference evidence="2" key="1">
    <citation type="submission" date="2023-07" db="EMBL/GenBank/DDBJ databases">
        <title>A chromosome-level genome assembly of Lolium multiflorum.</title>
        <authorList>
            <person name="Chen Y."/>
            <person name="Copetti D."/>
            <person name="Kolliker R."/>
            <person name="Studer B."/>
        </authorList>
    </citation>
    <scope>NUCLEOTIDE SEQUENCE</scope>
    <source>
        <strain evidence="2">02402/16</strain>
        <tissue evidence="2">Leaf</tissue>
    </source>
</reference>